<dbReference type="RefSeq" id="WP_236119858.1">
    <property type="nucleotide sequence ID" value="NZ_JAKGSI010000006.1"/>
</dbReference>
<feature type="compositionally biased region" description="Basic residues" evidence="1">
    <location>
        <begin position="103"/>
        <end position="117"/>
    </location>
</feature>
<feature type="compositionally biased region" description="Acidic residues" evidence="1">
    <location>
        <begin position="219"/>
        <end position="229"/>
    </location>
</feature>
<keyword evidence="2" id="KW-0812">Transmembrane</keyword>
<reference evidence="3" key="1">
    <citation type="submission" date="2022-01" db="EMBL/GenBank/DDBJ databases">
        <title>Corynebacterium sp. nov isolated from isolated from the feces of the greater white-fronted geese (Anser albifrons) at Poyang Lake, PR China.</title>
        <authorList>
            <person name="Liu Q."/>
        </authorList>
    </citation>
    <scope>NUCLEOTIDE SEQUENCE</scope>
    <source>
        <strain evidence="3">JCM 32435</strain>
    </source>
</reference>
<dbReference type="EMBL" id="JAKGSI010000006">
    <property type="protein sequence ID" value="MCF4007616.1"/>
    <property type="molecule type" value="Genomic_DNA"/>
</dbReference>
<name>A0A9X1QR57_9CORY</name>
<feature type="region of interest" description="Disordered" evidence="1">
    <location>
        <begin position="89"/>
        <end position="117"/>
    </location>
</feature>
<evidence type="ECO:0000313" key="4">
    <source>
        <dbReference type="Proteomes" id="UP001139336"/>
    </source>
</evidence>
<evidence type="ECO:0000313" key="3">
    <source>
        <dbReference type="EMBL" id="MCF4007616.1"/>
    </source>
</evidence>
<organism evidence="3 4">
    <name type="scientific">Corynebacterium uropygiale</name>
    <dbReference type="NCBI Taxonomy" id="1775911"/>
    <lineage>
        <taxon>Bacteria</taxon>
        <taxon>Bacillati</taxon>
        <taxon>Actinomycetota</taxon>
        <taxon>Actinomycetes</taxon>
        <taxon>Mycobacteriales</taxon>
        <taxon>Corynebacteriaceae</taxon>
        <taxon>Corynebacterium</taxon>
    </lineage>
</organism>
<sequence length="229" mass="25400">MNLSTIRLASSGIHTAWTSFNDYRRRKTAEAYDALADATGDIDLEALKDRGSSLLDDSRKEAGRVTQAARIRLSKALDAASEQGKELAEQGKDLVAQADKSSKKLTKKARKKANKKLGKKDKKRCWLTWLIVLAVSAIAGVLAWVFFGRKEQPGTTPPRVEEYGSDEDTSSTLVYSTSTPSEGSTEDQEQEIDSEEFLADLDEQLQQHQETTGRHALIEDPEEDDQPKN</sequence>
<keyword evidence="2" id="KW-0472">Membrane</keyword>
<proteinExistence type="predicted"/>
<feature type="compositionally biased region" description="Acidic residues" evidence="1">
    <location>
        <begin position="184"/>
        <end position="203"/>
    </location>
</feature>
<feature type="region of interest" description="Disordered" evidence="1">
    <location>
        <begin position="153"/>
        <end position="229"/>
    </location>
</feature>
<evidence type="ECO:0000256" key="1">
    <source>
        <dbReference type="SAM" id="MobiDB-lite"/>
    </source>
</evidence>
<keyword evidence="4" id="KW-1185">Reference proteome</keyword>
<dbReference type="AlphaFoldDB" id="A0A9X1QR57"/>
<gene>
    <name evidence="3" type="ORF">L1O03_10615</name>
</gene>
<accession>A0A9X1QR57</accession>
<feature type="compositionally biased region" description="Polar residues" evidence="1">
    <location>
        <begin position="170"/>
        <end position="183"/>
    </location>
</feature>
<dbReference type="Proteomes" id="UP001139336">
    <property type="component" value="Unassembled WGS sequence"/>
</dbReference>
<comment type="caution">
    <text evidence="3">The sequence shown here is derived from an EMBL/GenBank/DDBJ whole genome shotgun (WGS) entry which is preliminary data.</text>
</comment>
<keyword evidence="2" id="KW-1133">Transmembrane helix</keyword>
<protein>
    <submittedName>
        <fullName evidence="3">Uncharacterized protein</fullName>
    </submittedName>
</protein>
<feature type="transmembrane region" description="Helical" evidence="2">
    <location>
        <begin position="125"/>
        <end position="147"/>
    </location>
</feature>
<evidence type="ECO:0000256" key="2">
    <source>
        <dbReference type="SAM" id="Phobius"/>
    </source>
</evidence>